<evidence type="ECO:0000313" key="3">
    <source>
        <dbReference type="EMBL" id="KAJ3426486.1"/>
    </source>
</evidence>
<dbReference type="PANTHER" id="PTHR14596">
    <property type="entry name" value="ZINC FINGER PROTEIN"/>
    <property type="match status" value="1"/>
</dbReference>
<feature type="region of interest" description="Disordered" evidence="1">
    <location>
        <begin position="1"/>
        <end position="31"/>
    </location>
</feature>
<sequence length="595" mass="70274">MSSISNKETPSSSSSSSSSSSLSSSSSSRKTYKTKRIKYEKKLYYQNLHSKSIIVSTDRSLQVNNEQWFLSVQDLLNPNSSQLFKKAEKLFNKLPEFESGNEIVKNIIKKFSKNKYNSNSNSNSNSSSNNNNHNNSPFILLDTQKNPYKLLKDNGKTFSSDILILNNKKKTNYQEYQKLRQGKSQWLNKNLNLFDIFGIIEVKKPTLKSMKWITKNNIGQLFKYAFLIFEQQFMCKDTFFCFLTNGINVLEFKLTKKTTLKYSNNSLLKINRKFYEIKKWYNLNFFHYNNDNNNNNNNNKQEKEKEISKFLGKGSFGTVFELSRDLKSSKYSKKEKEIGSIVILKQPRVLKSLVYNSMNLFKRVINNEMNILKIFKENQISKNVPEHIMYNKDQMYLIMKPKCKRICNNNIFNLDFWKNFLIALKKIHKIGIIHRDLRISNIMINPDDTNQPIIIDWGCAWSTYNNNTNNFINNNENIIEATQFNFCTFYHGNIWKNSNKNGNSKNQNYFPEHDLEIIINNLIYFYLKNDEEFIDLFKYKIQKNYIFSETIIWKDVYKKIGSNVFIEESIKEENNNDNDEEENDDDDDYGDDDDY</sequence>
<name>A0AAV7YC62_9EUKA</name>
<evidence type="ECO:0000259" key="2">
    <source>
        <dbReference type="PROSITE" id="PS50011"/>
    </source>
</evidence>
<feature type="compositionally biased region" description="Polar residues" evidence="1">
    <location>
        <begin position="1"/>
        <end position="10"/>
    </location>
</feature>
<protein>
    <recommendedName>
        <fullName evidence="2">Protein kinase domain-containing protein</fullName>
    </recommendedName>
</protein>
<dbReference type="InterPro" id="IPR000719">
    <property type="entry name" value="Prot_kinase_dom"/>
</dbReference>
<dbReference type="Pfam" id="PF00069">
    <property type="entry name" value="Pkinase"/>
    <property type="match status" value="1"/>
</dbReference>
<dbReference type="Proteomes" id="UP001146793">
    <property type="component" value="Unassembled WGS sequence"/>
</dbReference>
<dbReference type="GO" id="GO:0000981">
    <property type="term" value="F:DNA-binding transcription factor activity, RNA polymerase II-specific"/>
    <property type="evidence" value="ECO:0007669"/>
    <property type="project" value="TreeGrafter"/>
</dbReference>
<dbReference type="GO" id="GO:0000987">
    <property type="term" value="F:cis-regulatory region sequence-specific DNA binding"/>
    <property type="evidence" value="ECO:0007669"/>
    <property type="project" value="TreeGrafter"/>
</dbReference>
<dbReference type="PROSITE" id="PS00109">
    <property type="entry name" value="PROTEIN_KINASE_TYR"/>
    <property type="match status" value="1"/>
</dbReference>
<dbReference type="SUPFAM" id="SSF56112">
    <property type="entry name" value="Protein kinase-like (PK-like)"/>
    <property type="match status" value="1"/>
</dbReference>
<feature type="region of interest" description="Disordered" evidence="1">
    <location>
        <begin position="571"/>
        <end position="595"/>
    </location>
</feature>
<dbReference type="GO" id="GO:0005524">
    <property type="term" value="F:ATP binding"/>
    <property type="evidence" value="ECO:0007669"/>
    <property type="project" value="InterPro"/>
</dbReference>
<dbReference type="GO" id="GO:0004672">
    <property type="term" value="F:protein kinase activity"/>
    <property type="evidence" value="ECO:0007669"/>
    <property type="project" value="InterPro"/>
</dbReference>
<dbReference type="InterPro" id="IPR008266">
    <property type="entry name" value="Tyr_kinase_AS"/>
</dbReference>
<feature type="domain" description="Protein kinase" evidence="2">
    <location>
        <begin position="305"/>
        <end position="595"/>
    </location>
</feature>
<dbReference type="SMART" id="SM00220">
    <property type="entry name" value="S_TKc"/>
    <property type="match status" value="1"/>
</dbReference>
<dbReference type="GO" id="GO:0005634">
    <property type="term" value="C:nucleus"/>
    <property type="evidence" value="ECO:0007669"/>
    <property type="project" value="TreeGrafter"/>
</dbReference>
<feature type="compositionally biased region" description="Low complexity" evidence="1">
    <location>
        <begin position="11"/>
        <end position="28"/>
    </location>
</feature>
<dbReference type="AlphaFoldDB" id="A0AAV7YC62"/>
<comment type="caution">
    <text evidence="3">The sequence shown here is derived from an EMBL/GenBank/DDBJ whole genome shotgun (WGS) entry which is preliminary data.</text>
</comment>
<dbReference type="EMBL" id="JANTQA010000070">
    <property type="protein sequence ID" value="KAJ3426486.1"/>
    <property type="molecule type" value="Genomic_DNA"/>
</dbReference>
<accession>A0AAV7YC62</accession>
<dbReference type="Gene3D" id="1.10.510.10">
    <property type="entry name" value="Transferase(Phosphotransferase) domain 1"/>
    <property type="match status" value="1"/>
</dbReference>
<proteinExistence type="predicted"/>
<dbReference type="PROSITE" id="PS50011">
    <property type="entry name" value="PROTEIN_KINASE_DOM"/>
    <property type="match status" value="1"/>
</dbReference>
<evidence type="ECO:0000313" key="4">
    <source>
        <dbReference type="Proteomes" id="UP001146793"/>
    </source>
</evidence>
<gene>
    <name evidence="3" type="ORF">M0812_28942</name>
</gene>
<organism evidence="3 4">
    <name type="scientific">Anaeramoeba flamelloides</name>
    <dbReference type="NCBI Taxonomy" id="1746091"/>
    <lineage>
        <taxon>Eukaryota</taxon>
        <taxon>Metamonada</taxon>
        <taxon>Anaeramoebidae</taxon>
        <taxon>Anaeramoeba</taxon>
    </lineage>
</organism>
<reference evidence="3" key="1">
    <citation type="submission" date="2022-08" db="EMBL/GenBank/DDBJ databases">
        <title>Novel sulphate-reducing endosymbionts in the free-living metamonad Anaeramoeba.</title>
        <authorList>
            <person name="Jerlstrom-Hultqvist J."/>
            <person name="Cepicka I."/>
            <person name="Gallot-Lavallee L."/>
            <person name="Salas-Leiva D."/>
            <person name="Curtis B.A."/>
            <person name="Zahonova K."/>
            <person name="Pipaliya S."/>
            <person name="Dacks J."/>
            <person name="Roger A.J."/>
        </authorList>
    </citation>
    <scope>NUCLEOTIDE SEQUENCE</scope>
    <source>
        <strain evidence="3">Busselton2</strain>
    </source>
</reference>
<dbReference type="GO" id="GO:0042594">
    <property type="term" value="P:response to starvation"/>
    <property type="evidence" value="ECO:0007669"/>
    <property type="project" value="TreeGrafter"/>
</dbReference>
<feature type="region of interest" description="Disordered" evidence="1">
    <location>
        <begin position="116"/>
        <end position="138"/>
    </location>
</feature>
<feature type="compositionally biased region" description="Acidic residues" evidence="1">
    <location>
        <begin position="575"/>
        <end position="595"/>
    </location>
</feature>
<dbReference type="InterPro" id="IPR011009">
    <property type="entry name" value="Kinase-like_dom_sf"/>
</dbReference>
<feature type="compositionally biased region" description="Low complexity" evidence="1">
    <location>
        <begin position="116"/>
        <end position="136"/>
    </location>
</feature>
<dbReference type="PANTHER" id="PTHR14596:SF72">
    <property type="entry name" value="ZINC FINGER PROTEIN MSN2-RELATED"/>
    <property type="match status" value="1"/>
</dbReference>
<evidence type="ECO:0000256" key="1">
    <source>
        <dbReference type="SAM" id="MobiDB-lite"/>
    </source>
</evidence>